<evidence type="ECO:0000313" key="2">
    <source>
        <dbReference type="Proteomes" id="UP000654345"/>
    </source>
</evidence>
<reference evidence="1 2" key="1">
    <citation type="journal article" date="2021" name="Int. J. Syst. Evol. Microbiol.">
        <title>Reticulibacter mediterranei gen. nov., sp. nov., within the new family Reticulibacteraceae fam. nov., and Ktedonospora formicarum gen. nov., sp. nov., Ktedonobacter robiniae sp. nov., Dictyobacter formicarum sp. nov. and Dictyobacter arantiisoli sp. nov., belonging to the class Ktedonobacteria.</title>
        <authorList>
            <person name="Yabe S."/>
            <person name="Zheng Y."/>
            <person name="Wang C.M."/>
            <person name="Sakai Y."/>
            <person name="Abe K."/>
            <person name="Yokota A."/>
            <person name="Donadio S."/>
            <person name="Cavaletti L."/>
            <person name="Monciardini P."/>
        </authorList>
    </citation>
    <scope>NUCLEOTIDE SEQUENCE [LARGE SCALE GENOMIC DNA]</scope>
    <source>
        <strain evidence="1 2">SOSP1-30</strain>
    </source>
</reference>
<dbReference type="RefSeq" id="WP_201370093.1">
    <property type="nucleotide sequence ID" value="NZ_BNJG01000001.1"/>
</dbReference>
<protein>
    <submittedName>
        <fullName evidence="1">Uncharacterized protein</fullName>
    </submittedName>
</protein>
<dbReference type="EMBL" id="BNJG01000001">
    <property type="protein sequence ID" value="GHO53243.1"/>
    <property type="molecule type" value="Genomic_DNA"/>
</dbReference>
<proteinExistence type="predicted"/>
<comment type="caution">
    <text evidence="1">The sequence shown here is derived from an EMBL/GenBank/DDBJ whole genome shotgun (WGS) entry which is preliminary data.</text>
</comment>
<dbReference type="Proteomes" id="UP000654345">
    <property type="component" value="Unassembled WGS sequence"/>
</dbReference>
<evidence type="ECO:0000313" key="1">
    <source>
        <dbReference type="EMBL" id="GHO53243.1"/>
    </source>
</evidence>
<name>A0ABQ3UKP1_9CHLR</name>
<accession>A0ABQ3UKP1</accession>
<keyword evidence="2" id="KW-1185">Reference proteome</keyword>
<gene>
    <name evidence="1" type="ORF">KSB_17180</name>
</gene>
<organism evidence="1 2">
    <name type="scientific">Ktedonobacter robiniae</name>
    <dbReference type="NCBI Taxonomy" id="2778365"/>
    <lineage>
        <taxon>Bacteria</taxon>
        <taxon>Bacillati</taxon>
        <taxon>Chloroflexota</taxon>
        <taxon>Ktedonobacteria</taxon>
        <taxon>Ktedonobacterales</taxon>
        <taxon>Ktedonobacteraceae</taxon>
        <taxon>Ktedonobacter</taxon>
    </lineage>
</organism>
<sequence>MIRNDYQSYPLVDTAVGTRLLLGFIADATAVQKRLPPGWKIASLPAFEAVGLPAEHQPNLLLAFHHLLLDQDPQGQILTDAGSRFLVLDIPARHPDSGEHGLVHFQMFTGGAIPGRYRDSLPAQVTHDYHVMEDSASTSTREAYRVQPEAGGLIEVQVTSQRGPLLRQTASSPNFPLWAAADPTIIRIYQEDSVMELLRNDFTGFNHVQDLTFRVTVPALADLFDGNERLVAIIGNPHYMRRVFSPRSEPASRE</sequence>